<evidence type="ECO:0000259" key="5">
    <source>
        <dbReference type="PROSITE" id="PS50850"/>
    </source>
</evidence>
<organism evidence="6 7">
    <name type="scientific">Kockovaella imperatae</name>
    <dbReference type="NCBI Taxonomy" id="4999"/>
    <lineage>
        <taxon>Eukaryota</taxon>
        <taxon>Fungi</taxon>
        <taxon>Dikarya</taxon>
        <taxon>Basidiomycota</taxon>
        <taxon>Agaricomycotina</taxon>
        <taxon>Tremellomycetes</taxon>
        <taxon>Tremellales</taxon>
        <taxon>Cuniculitremaceae</taxon>
        <taxon>Kockovaella</taxon>
    </lineage>
</organism>
<evidence type="ECO:0000256" key="2">
    <source>
        <dbReference type="ARBA" id="ARBA00006727"/>
    </source>
</evidence>
<feature type="transmembrane region" description="Helical" evidence="4">
    <location>
        <begin position="345"/>
        <end position="371"/>
    </location>
</feature>
<sequence>MSASSESTAADENRIPDEQLQHAAHNNDQDVEKQPPAPKHGMPTFPEGGLFAWMAVAGAWLAIFTTFGYANTFGVFQDYYQFKGYPNQPATNISWVGSVQLFFQFALGAVAGPLYDKGYFRHLMVVGTVIYVVCLMMTSLCKEFWQTVLAQGIGVGIGIGLIYLPALSILSQFFMKRRATAIGIAVTGSSVGGICLPIMLNNLIEQHGFRKAVQYTGYLILGCLVLSIALMHPRIPPNPNPPKKPSPKELLKDIPYVFCCLGAFSVALGLFFPFFYLQVFAQVHGLSHNLVFYTLAIVNGASVFGRVVPNLVADKIGSLNLMTAGCFASGIIAYSIFGAGTPGGLIAVAILYGFFSGAYVSLISPALIAFANNHTEIGLRVGFGFMAVSLAALSGTPITGALLDRYGFYAPIIWSGTTITAGGVLFCYSNLRFRQKKGTWKV</sequence>
<feature type="transmembrane region" description="Helical" evidence="4">
    <location>
        <begin position="212"/>
        <end position="233"/>
    </location>
</feature>
<dbReference type="PROSITE" id="PS50850">
    <property type="entry name" value="MFS"/>
    <property type="match status" value="1"/>
</dbReference>
<feature type="transmembrane region" description="Helical" evidence="4">
    <location>
        <begin position="119"/>
        <end position="138"/>
    </location>
</feature>
<keyword evidence="4" id="KW-0472">Membrane</keyword>
<dbReference type="InterPro" id="IPR050327">
    <property type="entry name" value="Proton-linked_MCT"/>
</dbReference>
<dbReference type="EMBL" id="NBSH01000001">
    <property type="protein sequence ID" value="ORX40509.1"/>
    <property type="molecule type" value="Genomic_DNA"/>
</dbReference>
<dbReference type="GeneID" id="33556046"/>
<dbReference type="InterPro" id="IPR020846">
    <property type="entry name" value="MFS_dom"/>
</dbReference>
<accession>A0A1Y1URB0</accession>
<dbReference type="Gene3D" id="1.20.1250.20">
    <property type="entry name" value="MFS general substrate transporter like domains"/>
    <property type="match status" value="1"/>
</dbReference>
<evidence type="ECO:0000313" key="7">
    <source>
        <dbReference type="Proteomes" id="UP000193218"/>
    </source>
</evidence>
<comment type="caution">
    <text evidence="6">The sequence shown here is derived from an EMBL/GenBank/DDBJ whole genome shotgun (WGS) entry which is preliminary data.</text>
</comment>
<dbReference type="AlphaFoldDB" id="A0A1Y1URB0"/>
<reference evidence="6 7" key="1">
    <citation type="submission" date="2017-03" db="EMBL/GenBank/DDBJ databases">
        <title>Widespread Adenine N6-methylation of Active Genes in Fungi.</title>
        <authorList>
            <consortium name="DOE Joint Genome Institute"/>
            <person name="Mondo S.J."/>
            <person name="Dannebaum R.O."/>
            <person name="Kuo R.C."/>
            <person name="Louie K.B."/>
            <person name="Bewick A.J."/>
            <person name="Labutti K."/>
            <person name="Haridas S."/>
            <person name="Kuo A."/>
            <person name="Salamov A."/>
            <person name="Ahrendt S.R."/>
            <person name="Lau R."/>
            <person name="Bowen B.P."/>
            <person name="Lipzen A."/>
            <person name="Sullivan W."/>
            <person name="Andreopoulos W.B."/>
            <person name="Clum A."/>
            <person name="Lindquist E."/>
            <person name="Daum C."/>
            <person name="Northen T.R."/>
            <person name="Ramamoorthy G."/>
            <person name="Schmitz R.J."/>
            <person name="Gryganskyi A."/>
            <person name="Culley D."/>
            <person name="Magnuson J."/>
            <person name="James T.Y."/>
            <person name="O'Malley M.A."/>
            <person name="Stajich J.E."/>
            <person name="Spatafora J.W."/>
            <person name="Visel A."/>
            <person name="Grigoriev I.V."/>
        </authorList>
    </citation>
    <scope>NUCLEOTIDE SEQUENCE [LARGE SCALE GENOMIC DNA]</scope>
    <source>
        <strain evidence="6 7">NRRL Y-17943</strain>
    </source>
</reference>
<feature type="compositionally biased region" description="Basic and acidic residues" evidence="3">
    <location>
        <begin position="11"/>
        <end position="33"/>
    </location>
</feature>
<dbReference type="GO" id="GO:0016020">
    <property type="term" value="C:membrane"/>
    <property type="evidence" value="ECO:0007669"/>
    <property type="project" value="UniProtKB-SubCell"/>
</dbReference>
<dbReference type="Proteomes" id="UP000193218">
    <property type="component" value="Unassembled WGS sequence"/>
</dbReference>
<dbReference type="RefSeq" id="XP_021874188.1">
    <property type="nucleotide sequence ID" value="XM_022014238.1"/>
</dbReference>
<dbReference type="SUPFAM" id="SSF103473">
    <property type="entry name" value="MFS general substrate transporter"/>
    <property type="match status" value="1"/>
</dbReference>
<feature type="region of interest" description="Disordered" evidence="3">
    <location>
        <begin position="1"/>
        <end position="39"/>
    </location>
</feature>
<dbReference type="InParanoid" id="A0A1Y1URB0"/>
<keyword evidence="4" id="KW-1133">Transmembrane helix</keyword>
<feature type="transmembrane region" description="Helical" evidence="4">
    <location>
        <begin position="383"/>
        <end position="402"/>
    </location>
</feature>
<gene>
    <name evidence="6" type="ORF">BD324DRAFT_611067</name>
</gene>
<comment type="similarity">
    <text evidence="2">Belongs to the major facilitator superfamily. Monocarboxylate porter (TC 2.A.1.13) family.</text>
</comment>
<feature type="transmembrane region" description="Helical" evidence="4">
    <location>
        <begin position="254"/>
        <end position="278"/>
    </location>
</feature>
<name>A0A1Y1URB0_9TREE</name>
<feature type="transmembrane region" description="Helical" evidence="4">
    <location>
        <begin position="319"/>
        <end position="339"/>
    </location>
</feature>
<feature type="transmembrane region" description="Helical" evidence="4">
    <location>
        <begin position="90"/>
        <end position="112"/>
    </location>
</feature>
<feature type="domain" description="Major facilitator superfamily (MFS) profile" evidence="5">
    <location>
        <begin position="51"/>
        <end position="435"/>
    </location>
</feature>
<feature type="compositionally biased region" description="Polar residues" evidence="3">
    <location>
        <begin position="1"/>
        <end position="10"/>
    </location>
</feature>
<proteinExistence type="inferred from homology"/>
<feature type="transmembrane region" description="Helical" evidence="4">
    <location>
        <begin position="50"/>
        <end position="70"/>
    </location>
</feature>
<evidence type="ECO:0000256" key="3">
    <source>
        <dbReference type="SAM" id="MobiDB-lite"/>
    </source>
</evidence>
<dbReference type="OrthoDB" id="6499973at2759"/>
<feature type="transmembrane region" description="Helical" evidence="4">
    <location>
        <begin position="144"/>
        <end position="167"/>
    </location>
</feature>
<evidence type="ECO:0000256" key="4">
    <source>
        <dbReference type="SAM" id="Phobius"/>
    </source>
</evidence>
<dbReference type="PANTHER" id="PTHR11360:SF284">
    <property type="entry name" value="EG:103B4.3 PROTEIN-RELATED"/>
    <property type="match status" value="1"/>
</dbReference>
<keyword evidence="7" id="KW-1185">Reference proteome</keyword>
<dbReference type="GO" id="GO:0022857">
    <property type="term" value="F:transmembrane transporter activity"/>
    <property type="evidence" value="ECO:0007669"/>
    <property type="project" value="InterPro"/>
</dbReference>
<dbReference type="InterPro" id="IPR011701">
    <property type="entry name" value="MFS"/>
</dbReference>
<dbReference type="InterPro" id="IPR036259">
    <property type="entry name" value="MFS_trans_sf"/>
</dbReference>
<dbReference type="PANTHER" id="PTHR11360">
    <property type="entry name" value="MONOCARBOXYLATE TRANSPORTER"/>
    <property type="match status" value="1"/>
</dbReference>
<evidence type="ECO:0000256" key="1">
    <source>
        <dbReference type="ARBA" id="ARBA00004141"/>
    </source>
</evidence>
<comment type="subcellular location">
    <subcellularLocation>
        <location evidence="1">Membrane</location>
        <topology evidence="1">Multi-pass membrane protein</topology>
    </subcellularLocation>
</comment>
<protein>
    <submittedName>
        <fullName evidence="6">Major facilitator superfamily domain-containing protein</fullName>
    </submittedName>
</protein>
<dbReference type="Pfam" id="PF07690">
    <property type="entry name" value="MFS_1"/>
    <property type="match status" value="1"/>
</dbReference>
<feature type="transmembrane region" description="Helical" evidence="4">
    <location>
        <begin position="179"/>
        <end position="200"/>
    </location>
</feature>
<feature type="transmembrane region" description="Helical" evidence="4">
    <location>
        <begin position="408"/>
        <end position="428"/>
    </location>
</feature>
<keyword evidence="4" id="KW-0812">Transmembrane</keyword>
<evidence type="ECO:0000313" key="6">
    <source>
        <dbReference type="EMBL" id="ORX40509.1"/>
    </source>
</evidence>